<keyword evidence="1" id="KW-0067">ATP-binding</keyword>
<dbReference type="OrthoDB" id="186626at2759"/>
<dbReference type="InterPro" id="IPR011761">
    <property type="entry name" value="ATP-grasp"/>
</dbReference>
<dbReference type="Proteomes" id="UP000799539">
    <property type="component" value="Unassembled WGS sequence"/>
</dbReference>
<sequence length="442" mass="50500">MSSRSASRNSFSAAGQDAGLLRILLTNGRTPVSLDLARQFRLAGHIVFCVDPMSTHVCTFTRAVKQSARVPAPHDNPQGYVRAVKELVMRWKIDMIVPIDEEVFCLAASDEFEILTRLFASSVDILVRLHDQYEFAEYAKQLGLLVPQSFLCESADDLTALSLDQFPNGIALRPCLGREHAGLRHLKPGETIPKDLDFSEDNRYMAQDWLEGDEYRSYSVVRDGHVEATGCYPVTQTHDDNKGELLQQKFHPGVYEYIQHFLANVPSFSGQIAFDFIETANGLYAIGCSVRATAGLHLWSNTPWLAKAITGTLPKDNIERPIRPPKRLYGHESRYRVMPRMLMWKDEDVSFRAWLKHMRRMVFTRDVTWDWRDPMPIVAQPLLLTAYYRMCHKSGWQLPHFFHEQLAWEPKRHELEGLRGMFAEKDSVGADSGVELRAAESW</sequence>
<dbReference type="Gene3D" id="3.40.50.20">
    <property type="match status" value="1"/>
</dbReference>
<proteinExistence type="predicted"/>
<feature type="domain" description="ATP-grasp" evidence="2">
    <location>
        <begin position="136"/>
        <end position="323"/>
    </location>
</feature>
<accession>A0A6A6F653</accession>
<dbReference type="PROSITE" id="PS50975">
    <property type="entry name" value="ATP_GRASP"/>
    <property type="match status" value="1"/>
</dbReference>
<evidence type="ECO:0000256" key="1">
    <source>
        <dbReference type="PROSITE-ProRule" id="PRU00409"/>
    </source>
</evidence>
<name>A0A6A6F653_9PEZI</name>
<organism evidence="3 4">
    <name type="scientific">Cercospora zeae-maydis SCOH1-5</name>
    <dbReference type="NCBI Taxonomy" id="717836"/>
    <lineage>
        <taxon>Eukaryota</taxon>
        <taxon>Fungi</taxon>
        <taxon>Dikarya</taxon>
        <taxon>Ascomycota</taxon>
        <taxon>Pezizomycotina</taxon>
        <taxon>Dothideomycetes</taxon>
        <taxon>Dothideomycetidae</taxon>
        <taxon>Mycosphaerellales</taxon>
        <taxon>Mycosphaerellaceae</taxon>
        <taxon>Cercospora</taxon>
    </lineage>
</organism>
<protein>
    <recommendedName>
        <fullName evidence="2">ATP-grasp domain-containing protein</fullName>
    </recommendedName>
</protein>
<evidence type="ECO:0000259" key="2">
    <source>
        <dbReference type="PROSITE" id="PS50975"/>
    </source>
</evidence>
<evidence type="ECO:0000313" key="3">
    <source>
        <dbReference type="EMBL" id="KAF2209256.1"/>
    </source>
</evidence>
<evidence type="ECO:0000313" key="4">
    <source>
        <dbReference type="Proteomes" id="UP000799539"/>
    </source>
</evidence>
<keyword evidence="1" id="KW-0547">Nucleotide-binding</keyword>
<dbReference type="SUPFAM" id="SSF56059">
    <property type="entry name" value="Glutathione synthetase ATP-binding domain-like"/>
    <property type="match status" value="1"/>
</dbReference>
<dbReference type="EMBL" id="ML992687">
    <property type="protein sequence ID" value="KAF2209256.1"/>
    <property type="molecule type" value="Genomic_DNA"/>
</dbReference>
<dbReference type="GO" id="GO:0005524">
    <property type="term" value="F:ATP binding"/>
    <property type="evidence" value="ECO:0007669"/>
    <property type="project" value="UniProtKB-UniRule"/>
</dbReference>
<dbReference type="GO" id="GO:0046872">
    <property type="term" value="F:metal ion binding"/>
    <property type="evidence" value="ECO:0007669"/>
    <property type="project" value="InterPro"/>
</dbReference>
<reference evidence="3" key="1">
    <citation type="journal article" date="2020" name="Stud. Mycol.">
        <title>101 Dothideomycetes genomes: a test case for predicting lifestyles and emergence of pathogens.</title>
        <authorList>
            <person name="Haridas S."/>
            <person name="Albert R."/>
            <person name="Binder M."/>
            <person name="Bloem J."/>
            <person name="Labutti K."/>
            <person name="Salamov A."/>
            <person name="Andreopoulos B."/>
            <person name="Baker S."/>
            <person name="Barry K."/>
            <person name="Bills G."/>
            <person name="Bluhm B."/>
            <person name="Cannon C."/>
            <person name="Castanera R."/>
            <person name="Culley D."/>
            <person name="Daum C."/>
            <person name="Ezra D."/>
            <person name="Gonzalez J."/>
            <person name="Henrissat B."/>
            <person name="Kuo A."/>
            <person name="Liang C."/>
            <person name="Lipzen A."/>
            <person name="Lutzoni F."/>
            <person name="Magnuson J."/>
            <person name="Mondo S."/>
            <person name="Nolan M."/>
            <person name="Ohm R."/>
            <person name="Pangilinan J."/>
            <person name="Park H.-J."/>
            <person name="Ramirez L."/>
            <person name="Alfaro M."/>
            <person name="Sun H."/>
            <person name="Tritt A."/>
            <person name="Yoshinaga Y."/>
            <person name="Zwiers L.-H."/>
            <person name="Turgeon B."/>
            <person name="Goodwin S."/>
            <person name="Spatafora J."/>
            <person name="Crous P."/>
            <person name="Grigoriev I."/>
        </authorList>
    </citation>
    <scope>NUCLEOTIDE SEQUENCE</scope>
    <source>
        <strain evidence="3">SCOH1-5</strain>
    </source>
</reference>
<gene>
    <name evidence="3" type="ORF">CERZMDRAFT_47361</name>
</gene>
<dbReference type="AlphaFoldDB" id="A0A6A6F653"/>
<keyword evidence="4" id="KW-1185">Reference proteome</keyword>